<keyword evidence="3" id="KW-1185">Reference proteome</keyword>
<dbReference type="PANTHER" id="PTHR38011">
    <property type="entry name" value="DIHYDROFOLATE REDUCTASE FAMILY PROTEIN (AFU_ORTHOLOGUE AFUA_8G06820)"/>
    <property type="match status" value="1"/>
</dbReference>
<reference evidence="2 3" key="1">
    <citation type="submission" date="2020-07" db="EMBL/GenBank/DDBJ databases">
        <title>Sequencing the genomes of 1000 actinobacteria strains.</title>
        <authorList>
            <person name="Klenk H.-P."/>
        </authorList>
    </citation>
    <scope>NUCLEOTIDE SEQUENCE [LARGE SCALE GENOMIC DNA]</scope>
    <source>
        <strain evidence="2 3">DSM 22083</strain>
    </source>
</reference>
<gene>
    <name evidence="2" type="ORF">BKA15_006369</name>
</gene>
<dbReference type="AlphaFoldDB" id="A0A7Y9IE08"/>
<accession>A0A7Y9IE08</accession>
<dbReference type="Gene3D" id="3.40.430.10">
    <property type="entry name" value="Dihydrofolate Reductase, subunit A"/>
    <property type="match status" value="1"/>
</dbReference>
<dbReference type="PANTHER" id="PTHR38011:SF11">
    <property type="entry name" value="2,5-DIAMINO-6-RIBOSYLAMINO-4(3H)-PYRIMIDINONE 5'-PHOSPHATE REDUCTASE"/>
    <property type="match status" value="1"/>
</dbReference>
<organism evidence="2 3">
    <name type="scientific">Microlunatus parietis</name>
    <dbReference type="NCBI Taxonomy" id="682979"/>
    <lineage>
        <taxon>Bacteria</taxon>
        <taxon>Bacillati</taxon>
        <taxon>Actinomycetota</taxon>
        <taxon>Actinomycetes</taxon>
        <taxon>Propionibacteriales</taxon>
        <taxon>Propionibacteriaceae</taxon>
        <taxon>Microlunatus</taxon>
    </lineage>
</organism>
<comment type="caution">
    <text evidence="2">The sequence shown here is derived from an EMBL/GenBank/DDBJ whole genome shotgun (WGS) entry which is preliminary data.</text>
</comment>
<proteinExistence type="predicted"/>
<dbReference type="InterPro" id="IPR002734">
    <property type="entry name" value="RibDG_C"/>
</dbReference>
<evidence type="ECO:0000313" key="3">
    <source>
        <dbReference type="Proteomes" id="UP000569914"/>
    </source>
</evidence>
<dbReference type="Proteomes" id="UP000569914">
    <property type="component" value="Unassembled WGS sequence"/>
</dbReference>
<dbReference type="GO" id="GO:0009231">
    <property type="term" value="P:riboflavin biosynthetic process"/>
    <property type="evidence" value="ECO:0007669"/>
    <property type="project" value="InterPro"/>
</dbReference>
<evidence type="ECO:0000259" key="1">
    <source>
        <dbReference type="Pfam" id="PF01872"/>
    </source>
</evidence>
<dbReference type="Pfam" id="PF01872">
    <property type="entry name" value="RibD_C"/>
    <property type="match status" value="1"/>
</dbReference>
<dbReference type="SUPFAM" id="SSF53597">
    <property type="entry name" value="Dihydrofolate reductase-like"/>
    <property type="match status" value="1"/>
</dbReference>
<dbReference type="RefSeq" id="WP_179757614.1">
    <property type="nucleotide sequence ID" value="NZ_JACCBU010000001.1"/>
</dbReference>
<dbReference type="GO" id="GO:0008703">
    <property type="term" value="F:5-amino-6-(5-phosphoribosylamino)uracil reductase activity"/>
    <property type="evidence" value="ECO:0007669"/>
    <property type="project" value="InterPro"/>
</dbReference>
<dbReference type="InterPro" id="IPR050765">
    <property type="entry name" value="Riboflavin_Biosynth_HTPR"/>
</dbReference>
<sequence length="184" mass="20437">MGKIINSTNISLDGDITNLEEWHFDYFGEDAMRTAGELLFGSDAVIMGRETYDGFAPAWSERSGDEYSDRMNSIPKYVVSSSLTDPTWQNTTVIGADVAEEIGKLKERTERSIIQYGFGDVTRLMLEHGLLDELYLWVHPVISGKAKPADLIYRDFAKTSFDLAGTDTHATGVVVLRYTAKPAA</sequence>
<evidence type="ECO:0000313" key="2">
    <source>
        <dbReference type="EMBL" id="NYE75040.1"/>
    </source>
</evidence>
<dbReference type="InterPro" id="IPR024072">
    <property type="entry name" value="DHFR-like_dom_sf"/>
</dbReference>
<dbReference type="EMBL" id="JACCBU010000001">
    <property type="protein sequence ID" value="NYE75040.1"/>
    <property type="molecule type" value="Genomic_DNA"/>
</dbReference>
<feature type="domain" description="Bacterial bifunctional deaminase-reductase C-terminal" evidence="1">
    <location>
        <begin position="3"/>
        <end position="171"/>
    </location>
</feature>
<protein>
    <submittedName>
        <fullName evidence="2">Dihydrofolate reductase</fullName>
    </submittedName>
</protein>
<name>A0A7Y9IE08_9ACTN</name>